<proteinExistence type="inferred from homology"/>
<dbReference type="InterPro" id="IPR029149">
    <property type="entry name" value="Creatin/AminoP/Spt16_N"/>
</dbReference>
<evidence type="ECO:0000256" key="1">
    <source>
        <dbReference type="ARBA" id="ARBA00008766"/>
    </source>
</evidence>
<evidence type="ECO:0000259" key="2">
    <source>
        <dbReference type="Pfam" id="PF00557"/>
    </source>
</evidence>
<feature type="domain" description="Peptidase M24 C-terminal" evidence="4">
    <location>
        <begin position="488"/>
        <end position="551"/>
    </location>
</feature>
<dbReference type="Proteomes" id="UP001369086">
    <property type="component" value="Unassembled WGS sequence"/>
</dbReference>
<comment type="caution">
    <text evidence="5">The sequence shown here is derived from an EMBL/GenBank/DDBJ whole genome shotgun (WGS) entry which is preliminary data.</text>
</comment>
<organism evidence="5 6">
    <name type="scientific">Huso huso</name>
    <name type="common">Beluga</name>
    <name type="synonym">Acipenser huso</name>
    <dbReference type="NCBI Taxonomy" id="61971"/>
    <lineage>
        <taxon>Eukaryota</taxon>
        <taxon>Metazoa</taxon>
        <taxon>Chordata</taxon>
        <taxon>Craniata</taxon>
        <taxon>Vertebrata</taxon>
        <taxon>Euteleostomi</taxon>
        <taxon>Actinopterygii</taxon>
        <taxon>Chondrostei</taxon>
        <taxon>Acipenseriformes</taxon>
        <taxon>Acipenseridae</taxon>
        <taxon>Huso</taxon>
    </lineage>
</organism>
<keyword evidence="5" id="KW-0645">Protease</keyword>
<keyword evidence="5" id="KW-0378">Hydrolase</keyword>
<dbReference type="CDD" id="cd01085">
    <property type="entry name" value="APP"/>
    <property type="match status" value="1"/>
</dbReference>
<feature type="domain" description="Peptidase M24" evidence="2">
    <location>
        <begin position="280"/>
        <end position="476"/>
    </location>
</feature>
<evidence type="ECO:0000313" key="6">
    <source>
        <dbReference type="Proteomes" id="UP001369086"/>
    </source>
</evidence>
<feature type="domain" description="Creatinase N-terminal" evidence="3">
    <location>
        <begin position="51"/>
        <end position="174"/>
    </location>
</feature>
<dbReference type="InterPro" id="IPR050422">
    <property type="entry name" value="X-Pro_aminopeptidase_P"/>
</dbReference>
<evidence type="ECO:0000313" key="5">
    <source>
        <dbReference type="EMBL" id="KAK6473674.1"/>
    </source>
</evidence>
<dbReference type="GO" id="GO:0004177">
    <property type="term" value="F:aminopeptidase activity"/>
    <property type="evidence" value="ECO:0007669"/>
    <property type="project" value="UniProtKB-KW"/>
</dbReference>
<gene>
    <name evidence="5" type="ORF">HHUSO_G27161</name>
</gene>
<accession>A0ABR0YMP9</accession>
<protein>
    <submittedName>
        <fullName evidence="5">Xaa-Pro aminopeptidase 2</fullName>
    </submittedName>
</protein>
<dbReference type="InterPro" id="IPR032416">
    <property type="entry name" value="Peptidase_M24_C"/>
</dbReference>
<dbReference type="Pfam" id="PF00557">
    <property type="entry name" value="Peptidase_M24"/>
    <property type="match status" value="1"/>
</dbReference>
<dbReference type="Pfam" id="PF16188">
    <property type="entry name" value="Peptidase_M24_C"/>
    <property type="match status" value="1"/>
</dbReference>
<dbReference type="EMBL" id="JAHFZB010000027">
    <property type="protein sequence ID" value="KAK6473674.1"/>
    <property type="molecule type" value="Genomic_DNA"/>
</dbReference>
<dbReference type="PANTHER" id="PTHR43763">
    <property type="entry name" value="XAA-PRO AMINOPEPTIDASE 1"/>
    <property type="match status" value="1"/>
</dbReference>
<dbReference type="Gene3D" id="3.90.230.10">
    <property type="entry name" value="Creatinase/methionine aminopeptidase superfamily"/>
    <property type="match status" value="1"/>
</dbReference>
<dbReference type="InterPro" id="IPR000587">
    <property type="entry name" value="Creatinase_N"/>
</dbReference>
<dbReference type="PANTHER" id="PTHR43763:SF4">
    <property type="entry name" value="XAA-PRO AMINOPEPTIDASE 2"/>
    <property type="match status" value="1"/>
</dbReference>
<dbReference type="Gene3D" id="3.40.350.10">
    <property type="entry name" value="Creatinase/prolidase N-terminal domain"/>
    <property type="match status" value="2"/>
</dbReference>
<reference evidence="5 6" key="1">
    <citation type="submission" date="2021-05" db="EMBL/GenBank/DDBJ databases">
        <authorList>
            <person name="Zahm M."/>
            <person name="Klopp C."/>
            <person name="Cabau C."/>
            <person name="Kuhl H."/>
            <person name="Suciu R."/>
            <person name="Ciorpac M."/>
            <person name="Holostenco D."/>
            <person name="Gessner J."/>
            <person name="Wuertz S."/>
            <person name="Hohne C."/>
            <person name="Stock M."/>
            <person name="Gislard M."/>
            <person name="Lluch J."/>
            <person name="Milhes M."/>
            <person name="Lampietro C."/>
            <person name="Lopez Roques C."/>
            <person name="Donnadieu C."/>
            <person name="Du K."/>
            <person name="Schartl M."/>
            <person name="Guiguen Y."/>
        </authorList>
    </citation>
    <scope>NUCLEOTIDE SEQUENCE [LARGE SCALE GENOMIC DNA]</scope>
    <source>
        <strain evidence="5">Hh-F2</strain>
        <tissue evidence="5">Blood</tissue>
    </source>
</reference>
<comment type="similarity">
    <text evidence="1">Belongs to the peptidase M24B family.</text>
</comment>
<dbReference type="SUPFAM" id="SSF53092">
    <property type="entry name" value="Creatinase/prolidase N-terminal domain"/>
    <property type="match status" value="1"/>
</dbReference>
<sequence length="580" mass="65603">MLFESNKLVLKKFKGIVFIFFLKDFKNVKTCGLFLFVLQYLPPTTVNTTKRLADLRLLMPAHNVSAYIIPATDAHLSEYIAVRDKRLTWITGFTGTAGTAVVTNTKAVFWTDSRYWIQAERQVDCNWDLIRDSYVSSIVDWLIREIPEEQQIGVDPFLFSIDTWNSYYHPLEQAKRTLISVPQNLVDEVWTERPPPPSEAIERLPDYVIERSWQDKVQEIRKQMMEDAYKPTAVLLSALDETACKCVHAGLRSRFSNSALSDAVALFIPLQVRDAVAVIQLLVWLEKSVPKGTEDELSAAHFVDQKRSAQKHFRGPSFESISASGPNAALAHYSPNNETNRKLSVDEMYMIDSGGQYLDGTTDITRTVHWGVPSDFQREAFTRVLMGNIDLSRLIFPPGTSGRNVEVLARRALWEVGLNYGHGTGHGIGNYFSVHEWPVGFQSNNIALQAGMFTSIEPGYYQENDFGIRIEDVAVVVKADTKFGGKHYLTFETVSLVPYDRTLINTALMSREQIEWLDAYCQKIRSEVVPELVRQGLKEEHSWVMKHTEPFVSGSILATASSLTLTAALLSSTLLQRLLF</sequence>
<name>A0ABR0YMP9_HUSHU</name>
<dbReference type="InterPro" id="IPR036005">
    <property type="entry name" value="Creatinase/aminopeptidase-like"/>
</dbReference>
<dbReference type="SUPFAM" id="SSF55920">
    <property type="entry name" value="Creatinase/aminopeptidase"/>
    <property type="match status" value="1"/>
</dbReference>
<evidence type="ECO:0000259" key="4">
    <source>
        <dbReference type="Pfam" id="PF16188"/>
    </source>
</evidence>
<evidence type="ECO:0000259" key="3">
    <source>
        <dbReference type="Pfam" id="PF01321"/>
    </source>
</evidence>
<dbReference type="InterPro" id="IPR000994">
    <property type="entry name" value="Pept_M24"/>
</dbReference>
<dbReference type="InterPro" id="IPR033740">
    <property type="entry name" value="Pept_M24B"/>
</dbReference>
<keyword evidence="5" id="KW-0031">Aminopeptidase</keyword>
<dbReference type="Pfam" id="PF01321">
    <property type="entry name" value="Creatinase_N"/>
    <property type="match status" value="1"/>
</dbReference>
<keyword evidence="6" id="KW-1185">Reference proteome</keyword>